<gene>
    <name evidence="1" type="ORF">RM609_10415</name>
</gene>
<proteinExistence type="predicted"/>
<protein>
    <recommendedName>
        <fullName evidence="3">RacP protein</fullName>
    </recommendedName>
</protein>
<dbReference type="RefSeq" id="WP_311609837.1">
    <property type="nucleotide sequence ID" value="NZ_JAVRFI010000005.1"/>
</dbReference>
<sequence length="135" mass="14926">MRCLPADVHGEAVREALVEARPTGAGLAQLSHSTRPTPSQVWAGIKFLRKIAAKEGLPPVTHSRSEGVQPSEDPDIRVAYERAILTTELHRITNVITEIIAPHAKRRPSDEWVRLVLEQLGGVKATLEVVTRMDR</sequence>
<keyword evidence="2" id="KW-1185">Reference proteome</keyword>
<name>A0ABU2SKH6_9ACTN</name>
<organism evidence="1 2">
    <name type="scientific">Streptomyces hesseae</name>
    <dbReference type="NCBI Taxonomy" id="3075519"/>
    <lineage>
        <taxon>Bacteria</taxon>
        <taxon>Bacillati</taxon>
        <taxon>Actinomycetota</taxon>
        <taxon>Actinomycetes</taxon>
        <taxon>Kitasatosporales</taxon>
        <taxon>Streptomycetaceae</taxon>
        <taxon>Streptomyces</taxon>
    </lineage>
</organism>
<reference evidence="1" key="1">
    <citation type="submission" date="2024-05" db="EMBL/GenBank/DDBJ databases">
        <title>30 novel species of actinomycetes from the DSMZ collection.</title>
        <authorList>
            <person name="Nouioui I."/>
        </authorList>
    </citation>
    <scope>NUCLEOTIDE SEQUENCE</scope>
    <source>
        <strain evidence="1">DSM 40473</strain>
    </source>
</reference>
<accession>A0ABU2SKH6</accession>
<evidence type="ECO:0008006" key="3">
    <source>
        <dbReference type="Google" id="ProtNLM"/>
    </source>
</evidence>
<evidence type="ECO:0000313" key="2">
    <source>
        <dbReference type="Proteomes" id="UP001180531"/>
    </source>
</evidence>
<comment type="caution">
    <text evidence="1">The sequence shown here is derived from an EMBL/GenBank/DDBJ whole genome shotgun (WGS) entry which is preliminary data.</text>
</comment>
<dbReference type="Proteomes" id="UP001180531">
    <property type="component" value="Unassembled WGS sequence"/>
</dbReference>
<evidence type="ECO:0000313" key="1">
    <source>
        <dbReference type="EMBL" id="MDT0449484.1"/>
    </source>
</evidence>
<dbReference type="EMBL" id="JAVRFI010000005">
    <property type="protein sequence ID" value="MDT0449484.1"/>
    <property type="molecule type" value="Genomic_DNA"/>
</dbReference>